<organism evidence="2 3">
    <name type="scientific">Paramuricea clavata</name>
    <name type="common">Red gorgonian</name>
    <name type="synonym">Violescent sea-whip</name>
    <dbReference type="NCBI Taxonomy" id="317549"/>
    <lineage>
        <taxon>Eukaryota</taxon>
        <taxon>Metazoa</taxon>
        <taxon>Cnidaria</taxon>
        <taxon>Anthozoa</taxon>
        <taxon>Octocorallia</taxon>
        <taxon>Malacalcyonacea</taxon>
        <taxon>Plexauridae</taxon>
        <taxon>Paramuricea</taxon>
    </lineage>
</organism>
<feature type="domain" description="Transposable element P transposase-like RNase H" evidence="1">
    <location>
        <begin position="138"/>
        <end position="228"/>
    </location>
</feature>
<reference evidence="2" key="1">
    <citation type="submission" date="2020-04" db="EMBL/GenBank/DDBJ databases">
        <authorList>
            <person name="Alioto T."/>
            <person name="Alioto T."/>
            <person name="Gomez Garrido J."/>
        </authorList>
    </citation>
    <scope>NUCLEOTIDE SEQUENCE</scope>
    <source>
        <strain evidence="2">A484AB</strain>
    </source>
</reference>
<protein>
    <recommendedName>
        <fullName evidence="1">Transposable element P transposase-like RNase H domain-containing protein</fullName>
    </recommendedName>
</protein>
<evidence type="ECO:0000313" key="2">
    <source>
        <dbReference type="EMBL" id="CAB3989247.1"/>
    </source>
</evidence>
<evidence type="ECO:0000259" key="1">
    <source>
        <dbReference type="Pfam" id="PF21787"/>
    </source>
</evidence>
<dbReference type="InterPro" id="IPR048365">
    <property type="entry name" value="TNP-like_RNaseH_N"/>
</dbReference>
<sequence length="237" mass="26671">MVCPTKNSSVETVLINEDSVSDEALSLQVVNEEDHHHGTESPCRMRRQVDDLTDKVENLQKKLRIDQQKTRRRNKKVSTLTAVVSELREKNLINSDCATILESTFSGVPKERMERLVTQKKKKNLGVYPPELSSTNGDPGFTKDALTALKAKVIAAKRDNHEVVCALMLDEMAIRKHVEWDGKQFRSYVDLGTGINDDSLAEATDALVFMAGSVNSDWKVPCGYFLVRVLLERRKPT</sequence>
<dbReference type="OrthoDB" id="6760869at2759"/>
<dbReference type="Proteomes" id="UP001152795">
    <property type="component" value="Unassembled WGS sequence"/>
</dbReference>
<comment type="caution">
    <text evidence="2">The sequence shown here is derived from an EMBL/GenBank/DDBJ whole genome shotgun (WGS) entry which is preliminary data.</text>
</comment>
<proteinExistence type="predicted"/>
<name>A0A7D9DNK9_PARCT</name>
<evidence type="ECO:0000313" key="3">
    <source>
        <dbReference type="Proteomes" id="UP001152795"/>
    </source>
</evidence>
<keyword evidence="3" id="KW-1185">Reference proteome</keyword>
<dbReference type="AlphaFoldDB" id="A0A7D9DNK9"/>
<dbReference type="Pfam" id="PF21787">
    <property type="entry name" value="TNP-like_RNaseH_N"/>
    <property type="match status" value="1"/>
</dbReference>
<gene>
    <name evidence="2" type="ORF">PACLA_8A036996</name>
</gene>
<accession>A0A7D9DNK9</accession>
<dbReference type="EMBL" id="CACRXK020001450">
    <property type="protein sequence ID" value="CAB3989247.1"/>
    <property type="molecule type" value="Genomic_DNA"/>
</dbReference>